<evidence type="ECO:0000256" key="1">
    <source>
        <dbReference type="SAM" id="MobiDB-lite"/>
    </source>
</evidence>
<organism evidence="2 3">
    <name type="scientific">Hymenobacter frigidus</name>
    <dbReference type="NCBI Taxonomy" id="1524095"/>
    <lineage>
        <taxon>Bacteria</taxon>
        <taxon>Pseudomonadati</taxon>
        <taxon>Bacteroidota</taxon>
        <taxon>Cytophagia</taxon>
        <taxon>Cytophagales</taxon>
        <taxon>Hymenobacteraceae</taxon>
        <taxon>Hymenobacter</taxon>
    </lineage>
</organism>
<name>A0ABQ1ZWG1_9BACT</name>
<dbReference type="EMBL" id="BMGY01000002">
    <property type="protein sequence ID" value="GGH79267.1"/>
    <property type="molecule type" value="Genomic_DNA"/>
</dbReference>
<reference evidence="3" key="1">
    <citation type="journal article" date="2019" name="Int. J. Syst. Evol. Microbiol.">
        <title>The Global Catalogue of Microorganisms (GCM) 10K type strain sequencing project: providing services to taxonomists for standard genome sequencing and annotation.</title>
        <authorList>
            <consortium name="The Broad Institute Genomics Platform"/>
            <consortium name="The Broad Institute Genome Sequencing Center for Infectious Disease"/>
            <person name="Wu L."/>
            <person name="Ma J."/>
        </authorList>
    </citation>
    <scope>NUCLEOTIDE SEQUENCE [LARGE SCALE GENOMIC DNA]</scope>
    <source>
        <strain evidence="3">CGMCC 1.14966</strain>
    </source>
</reference>
<feature type="compositionally biased region" description="Basic and acidic residues" evidence="1">
    <location>
        <begin position="1"/>
        <end position="11"/>
    </location>
</feature>
<dbReference type="RefSeq" id="WP_188560224.1">
    <property type="nucleotide sequence ID" value="NZ_BMGY01000002.1"/>
</dbReference>
<keyword evidence="3" id="KW-1185">Reference proteome</keyword>
<sequence length="128" mass="13707">MAADNVRESKEFGAGAEPNAIAPDGRTQDVSNHASPVAKIAAETPEAACLAVIMAASVSEQDHWMCAPVYRDALAFYDGQDNLCGVLNSCFGFDKMITHQQREVTAGTAAYQELKQFMTGLGHVISEK</sequence>
<evidence type="ECO:0000313" key="2">
    <source>
        <dbReference type="EMBL" id="GGH79267.1"/>
    </source>
</evidence>
<proteinExistence type="predicted"/>
<gene>
    <name evidence="2" type="ORF">GCM10011495_02740</name>
</gene>
<dbReference type="Proteomes" id="UP000637774">
    <property type="component" value="Unassembled WGS sequence"/>
</dbReference>
<comment type="caution">
    <text evidence="2">The sequence shown here is derived from an EMBL/GenBank/DDBJ whole genome shotgun (WGS) entry which is preliminary data.</text>
</comment>
<accession>A0ABQ1ZWG1</accession>
<protein>
    <submittedName>
        <fullName evidence="2">Uncharacterized protein</fullName>
    </submittedName>
</protein>
<evidence type="ECO:0000313" key="3">
    <source>
        <dbReference type="Proteomes" id="UP000637774"/>
    </source>
</evidence>
<feature type="region of interest" description="Disordered" evidence="1">
    <location>
        <begin position="1"/>
        <end position="34"/>
    </location>
</feature>